<keyword evidence="1" id="KW-0472">Membrane</keyword>
<evidence type="ECO:0000313" key="3">
    <source>
        <dbReference type="Proteomes" id="UP000184476"/>
    </source>
</evidence>
<dbReference type="AlphaFoldDB" id="A0A1M4U4S3"/>
<feature type="transmembrane region" description="Helical" evidence="1">
    <location>
        <begin position="20"/>
        <end position="47"/>
    </location>
</feature>
<feature type="transmembrane region" description="Helical" evidence="1">
    <location>
        <begin position="238"/>
        <end position="259"/>
    </location>
</feature>
<gene>
    <name evidence="2" type="ORF">SAMN05444392_101812</name>
</gene>
<keyword evidence="1" id="KW-1133">Transmembrane helix</keyword>
<proteinExistence type="predicted"/>
<evidence type="ECO:0008006" key="4">
    <source>
        <dbReference type="Google" id="ProtNLM"/>
    </source>
</evidence>
<feature type="transmembrane region" description="Helical" evidence="1">
    <location>
        <begin position="211"/>
        <end position="232"/>
    </location>
</feature>
<dbReference type="RefSeq" id="WP_073152325.1">
    <property type="nucleotide sequence ID" value="NZ_FQVL01000001.1"/>
</dbReference>
<keyword evidence="3" id="KW-1185">Reference proteome</keyword>
<dbReference type="Proteomes" id="UP000184476">
    <property type="component" value="Unassembled WGS sequence"/>
</dbReference>
<organism evidence="2 3">
    <name type="scientific">Seinonella peptonophila</name>
    <dbReference type="NCBI Taxonomy" id="112248"/>
    <lineage>
        <taxon>Bacteria</taxon>
        <taxon>Bacillati</taxon>
        <taxon>Bacillota</taxon>
        <taxon>Bacilli</taxon>
        <taxon>Bacillales</taxon>
        <taxon>Thermoactinomycetaceae</taxon>
        <taxon>Seinonella</taxon>
    </lineage>
</organism>
<feature type="transmembrane region" description="Helical" evidence="1">
    <location>
        <begin position="264"/>
        <end position="283"/>
    </location>
</feature>
<feature type="transmembrane region" description="Helical" evidence="1">
    <location>
        <begin position="86"/>
        <end position="116"/>
    </location>
</feature>
<accession>A0A1M4U4S3</accession>
<dbReference type="OrthoDB" id="2989283at2"/>
<evidence type="ECO:0000256" key="1">
    <source>
        <dbReference type="SAM" id="Phobius"/>
    </source>
</evidence>
<feature type="transmembrane region" description="Helical" evidence="1">
    <location>
        <begin position="179"/>
        <end position="204"/>
    </location>
</feature>
<name>A0A1M4U4S3_9BACL</name>
<sequence>MDSFISYFRRFGLKLGITNLAGIAATTLLMFTISFVTILFFFFTFIVKLISQLKPLFSPSALQNPGVDQFNALANIEATLNQSTGIWIGMIIAIFAILIISIFCYSFNMAGSVASVNEIFQSNQSKFKTYFKQGFRYLLRTFGLMIVLFILYLPALLISAAVFYLLFNTLDPSTGTASSLFWASLFRGLVGFAVLLILSFFTFLALMHAPLILIAENIGVFRSISLSIQLLFQSFQKVFVSSILVFLIGIAIFCISFAFQLPNLLTIFDPIITGFLLIFYNLFNDLILAPILSTIAIIFTTMIISYRYYKYLRLRIFPNSEPPSGYHPNYSFSSEEPKKEED</sequence>
<feature type="transmembrane region" description="Helical" evidence="1">
    <location>
        <begin position="137"/>
        <end position="167"/>
    </location>
</feature>
<dbReference type="EMBL" id="FQVL01000001">
    <property type="protein sequence ID" value="SHE51749.1"/>
    <property type="molecule type" value="Genomic_DNA"/>
</dbReference>
<keyword evidence="1" id="KW-0812">Transmembrane</keyword>
<evidence type="ECO:0000313" key="2">
    <source>
        <dbReference type="EMBL" id="SHE51749.1"/>
    </source>
</evidence>
<reference evidence="2 3" key="1">
    <citation type="submission" date="2016-11" db="EMBL/GenBank/DDBJ databases">
        <authorList>
            <person name="Jaros S."/>
            <person name="Januszkiewicz K."/>
            <person name="Wedrychowicz H."/>
        </authorList>
    </citation>
    <scope>NUCLEOTIDE SEQUENCE [LARGE SCALE GENOMIC DNA]</scope>
    <source>
        <strain evidence="2 3">DSM 44666</strain>
    </source>
</reference>
<protein>
    <recommendedName>
        <fullName evidence="4">Membrane domain of glycerophosphoryl diester phosphodiesterase</fullName>
    </recommendedName>
</protein>
<feature type="transmembrane region" description="Helical" evidence="1">
    <location>
        <begin position="289"/>
        <end position="309"/>
    </location>
</feature>